<keyword evidence="3" id="KW-1185">Reference proteome</keyword>
<organism evidence="2 3">
    <name type="scientific">Vibrio jasicida</name>
    <dbReference type="NCBI Taxonomy" id="766224"/>
    <lineage>
        <taxon>Bacteria</taxon>
        <taxon>Pseudomonadati</taxon>
        <taxon>Pseudomonadota</taxon>
        <taxon>Gammaproteobacteria</taxon>
        <taxon>Vibrionales</taxon>
        <taxon>Vibrionaceae</taxon>
        <taxon>Vibrio</taxon>
    </lineage>
</organism>
<gene>
    <name evidence="2" type="ORF">ACGRHZ_22825</name>
</gene>
<dbReference type="EMBL" id="JBIHSE010000002">
    <property type="protein sequence ID" value="MFH0274108.1"/>
    <property type="molecule type" value="Genomic_DNA"/>
</dbReference>
<sequence length="152" mass="16807">MNDGIKGFSGDGLGNQKDIRGLPRTASSQVIGPEGYWQERGGAMYEAGQLTQYSGVRQCNSGYMVVCTLVGYHNPDKIGSEAVIDIPDLSESAEVLSFTSEVTNNNRTRVITKFVVESNRISEAINNISKLDDVINYCKSECNNREFNFEHK</sequence>
<name>A0ABW7JGD9_9VIBR</name>
<protein>
    <submittedName>
        <fullName evidence="2">Uncharacterized protein</fullName>
    </submittedName>
</protein>
<dbReference type="Proteomes" id="UP001607221">
    <property type="component" value="Unassembled WGS sequence"/>
</dbReference>
<evidence type="ECO:0000313" key="3">
    <source>
        <dbReference type="Proteomes" id="UP001607221"/>
    </source>
</evidence>
<accession>A0ABW7JGD9</accession>
<evidence type="ECO:0000256" key="1">
    <source>
        <dbReference type="SAM" id="MobiDB-lite"/>
    </source>
</evidence>
<evidence type="ECO:0000313" key="2">
    <source>
        <dbReference type="EMBL" id="MFH0274108.1"/>
    </source>
</evidence>
<comment type="caution">
    <text evidence="2">The sequence shown here is derived from an EMBL/GenBank/DDBJ whole genome shotgun (WGS) entry which is preliminary data.</text>
</comment>
<dbReference type="RefSeq" id="WP_394632874.1">
    <property type="nucleotide sequence ID" value="NZ_JBIHSE010000002.1"/>
</dbReference>
<feature type="region of interest" description="Disordered" evidence="1">
    <location>
        <begin position="1"/>
        <end position="27"/>
    </location>
</feature>
<proteinExistence type="predicted"/>
<reference evidence="2 3" key="1">
    <citation type="submission" date="2024-10" db="EMBL/GenBank/DDBJ databases">
        <authorList>
            <person name="Yibar A."/>
            <person name="Saticioglu I.B."/>
            <person name="Duman M."/>
            <person name="Ajmi N."/>
            <person name="Gurler F."/>
            <person name="Ay H."/>
            <person name="Onuk E."/>
            <person name="Guler S."/>
            <person name="Romalde J.L."/>
        </authorList>
    </citation>
    <scope>NUCLEOTIDE SEQUENCE [LARGE SCALE GENOMIC DNA]</scope>
    <source>
        <strain evidence="2 3">1-TCBS-A</strain>
    </source>
</reference>